<evidence type="ECO:0000256" key="1">
    <source>
        <dbReference type="SAM" id="Phobius"/>
    </source>
</evidence>
<protein>
    <recommendedName>
        <fullName evidence="4">TMhelix containing protein</fullName>
    </recommendedName>
</protein>
<keyword evidence="1" id="KW-1133">Transmembrane helix</keyword>
<dbReference type="RefSeq" id="WP_354616348.1">
    <property type="nucleotide sequence ID" value="NZ_JBEXAE010000008.1"/>
</dbReference>
<evidence type="ECO:0000313" key="2">
    <source>
        <dbReference type="EMBL" id="MET6991803.1"/>
    </source>
</evidence>
<comment type="caution">
    <text evidence="2">The sequence shown here is derived from an EMBL/GenBank/DDBJ whole genome shotgun (WGS) entry which is preliminary data.</text>
</comment>
<keyword evidence="1" id="KW-0812">Transmembrane</keyword>
<keyword evidence="1" id="KW-0472">Membrane</keyword>
<evidence type="ECO:0008006" key="4">
    <source>
        <dbReference type="Google" id="ProtNLM"/>
    </source>
</evidence>
<proteinExistence type="predicted"/>
<evidence type="ECO:0000313" key="3">
    <source>
        <dbReference type="Proteomes" id="UP001549799"/>
    </source>
</evidence>
<name>A0ABV2SXA7_9FLAO</name>
<keyword evidence="3" id="KW-1185">Reference proteome</keyword>
<feature type="transmembrane region" description="Helical" evidence="1">
    <location>
        <begin position="6"/>
        <end position="26"/>
    </location>
</feature>
<dbReference type="Proteomes" id="UP001549799">
    <property type="component" value="Unassembled WGS sequence"/>
</dbReference>
<dbReference type="EMBL" id="JBEXAE010000008">
    <property type="protein sequence ID" value="MET6991803.1"/>
    <property type="molecule type" value="Genomic_DNA"/>
</dbReference>
<organism evidence="2 3">
    <name type="scientific">Sediminicola arcticus</name>
    <dbReference type="NCBI Taxonomy" id="1574308"/>
    <lineage>
        <taxon>Bacteria</taxon>
        <taxon>Pseudomonadati</taxon>
        <taxon>Bacteroidota</taxon>
        <taxon>Flavobacteriia</taxon>
        <taxon>Flavobacteriales</taxon>
        <taxon>Flavobacteriaceae</taxon>
        <taxon>Sediminicola</taxon>
    </lineage>
</organism>
<accession>A0ABV2SXA7</accession>
<sequence>MDKKTLIASIFEIAAFTGGILAFIHFNNDHIECENTIEYSVDQNG</sequence>
<gene>
    <name evidence="2" type="ORF">ABXZ36_14225</name>
</gene>
<reference evidence="2 3" key="1">
    <citation type="submission" date="2024-07" db="EMBL/GenBank/DDBJ databases">
        <title>The genome sequence of type strain Sediminicola arcticus GDMCC 1.2805.</title>
        <authorList>
            <person name="Liu Y."/>
        </authorList>
    </citation>
    <scope>NUCLEOTIDE SEQUENCE [LARGE SCALE GENOMIC DNA]</scope>
    <source>
        <strain evidence="2 3">GDMCC 1.2805</strain>
    </source>
</reference>